<sequence length="661" mass="77317">MKIEDDFMENKEYDNLLDCKNPSKFLVLGSLVSDTRLKQLKDRFKASKTKVMYCTYEDCLKKSASHYLSRFIRAKEWRWNFKLNDSTVPEMDVRHEFLKRKKLNKAFILKTIIACIFLAIFVAFYSSNSPTELSGRSYFNDITKISKNDEDIYGYIIIKEELIRLTIYGAQTKHEIAIMNKRKENFVFDFLTIFKHPKFKAIIIQMNSKQERNEFLTIVSRLRIPFLFVDEDIFKYSSILMVSNININFGECIVLVLLTEGEFKRSELQYTKDGYISTEKLNVPRQDFVFGETTPELIRHKIIGTRNPVKIILHANYAGLSTMKFLKDIVLKDDFEIVISLEESFKNYEERFLFETVKWMFNKSYTNFHIEQNKNRKYFIGCKCGEKEYPLIVFDNNESQSYKKKIFIQKSPLQYFIGSTNLNNNDFIIHSALKFSENTHLYQISLKNDGDNFVLSSSTREANIPFLNYAVKFDCTLPSKIPVIAFYGDLSFIYISDGIFGYNILDSWNGKYGKELYISFNERQPKFFDQASKILSSTCSYVVHDIIKVLSYSPEDIPLSNPTFGYNITKDSENQILFTVNTFNGIKKKSPTALMALFLKKHIKEIQQKLKKRPTEIALYLFEEFDKAAENRIRNGLKESCKMAKIDCSFVETLPLELINS</sequence>
<dbReference type="WBParaSite" id="PS1159_v2.g4490.t1">
    <property type="protein sequence ID" value="PS1159_v2.g4490.t1"/>
    <property type="gene ID" value="PS1159_v2.g4490"/>
</dbReference>
<proteinExistence type="predicted"/>
<reference evidence="2" key="1">
    <citation type="submission" date="2022-11" db="UniProtKB">
        <authorList>
            <consortium name="WormBaseParasite"/>
        </authorList>
    </citation>
    <scope>IDENTIFICATION</scope>
</reference>
<protein>
    <submittedName>
        <fullName evidence="2">Uncharacterized protein</fullName>
    </submittedName>
</protein>
<evidence type="ECO:0000313" key="2">
    <source>
        <dbReference type="WBParaSite" id="PS1159_v2.g4490.t1"/>
    </source>
</evidence>
<evidence type="ECO:0000313" key="1">
    <source>
        <dbReference type="Proteomes" id="UP000887580"/>
    </source>
</evidence>
<name>A0AC35GF72_9BILA</name>
<dbReference type="Proteomes" id="UP000887580">
    <property type="component" value="Unplaced"/>
</dbReference>
<organism evidence="1 2">
    <name type="scientific">Panagrolaimus sp. PS1159</name>
    <dbReference type="NCBI Taxonomy" id="55785"/>
    <lineage>
        <taxon>Eukaryota</taxon>
        <taxon>Metazoa</taxon>
        <taxon>Ecdysozoa</taxon>
        <taxon>Nematoda</taxon>
        <taxon>Chromadorea</taxon>
        <taxon>Rhabditida</taxon>
        <taxon>Tylenchina</taxon>
        <taxon>Panagrolaimomorpha</taxon>
        <taxon>Panagrolaimoidea</taxon>
        <taxon>Panagrolaimidae</taxon>
        <taxon>Panagrolaimus</taxon>
    </lineage>
</organism>
<accession>A0AC35GF72</accession>